<dbReference type="NCBIfam" id="NF010686">
    <property type="entry name" value="PRK14086.1"/>
    <property type="match status" value="1"/>
</dbReference>
<dbReference type="SUPFAM" id="SSF52540">
    <property type="entry name" value="P-loop containing nucleoside triphosphate hydrolases"/>
    <property type="match status" value="1"/>
</dbReference>
<evidence type="ECO:0000256" key="3">
    <source>
        <dbReference type="ARBA" id="ARBA00022705"/>
    </source>
</evidence>
<proteinExistence type="inferred from homology"/>
<comment type="caution">
    <text evidence="8">Lacks conserved residue(s) required for the propagation of feature annotation.</text>
</comment>
<evidence type="ECO:0000256" key="1">
    <source>
        <dbReference type="ARBA" id="ARBA00006583"/>
    </source>
</evidence>
<dbReference type="PROSITE" id="PS01008">
    <property type="entry name" value="DNAA"/>
    <property type="match status" value="1"/>
</dbReference>
<evidence type="ECO:0000256" key="4">
    <source>
        <dbReference type="ARBA" id="ARBA00022741"/>
    </source>
</evidence>
<feature type="binding site" evidence="8">
    <location>
        <position position="342"/>
    </location>
    <ligand>
        <name>ATP</name>
        <dbReference type="ChEBI" id="CHEBI:30616"/>
    </ligand>
</feature>
<evidence type="ECO:0000256" key="7">
    <source>
        <dbReference type="ARBA" id="ARBA00023125"/>
    </source>
</evidence>
<dbReference type="NCBIfam" id="TIGR00362">
    <property type="entry name" value="DnaA"/>
    <property type="match status" value="1"/>
</dbReference>
<dbReference type="SMART" id="SM00760">
    <property type="entry name" value="Bac_DnaA_C"/>
    <property type="match status" value="1"/>
</dbReference>
<gene>
    <name evidence="8" type="primary">dnaA</name>
    <name evidence="15" type="ORF">J2S43_007003</name>
</gene>
<feature type="region of interest" description="Domain I, interacts with DnaA modulators" evidence="8">
    <location>
        <begin position="1"/>
        <end position="150"/>
    </location>
</feature>
<feature type="region of interest" description="Domain IV, binds dsDNA" evidence="8">
    <location>
        <begin position="513"/>
        <end position="635"/>
    </location>
</feature>
<dbReference type="Proteomes" id="UP001240984">
    <property type="component" value="Unassembled WGS sequence"/>
</dbReference>
<dbReference type="PANTHER" id="PTHR30050">
    <property type="entry name" value="CHROMOSOMAL REPLICATION INITIATOR PROTEIN DNAA"/>
    <property type="match status" value="1"/>
</dbReference>
<comment type="function">
    <text evidence="8 10">Plays an essential role in the initiation and regulation of chromosomal replication. ATP-DnaA binds to the origin of replication (oriC) to initiate formation of the DNA replication initiation complex once per cell cycle. Binds the DnaA box (a 9 base pair repeat at the origin) and separates the double-stranded (ds)DNA. Forms a right-handed helical filament on oriC DNA; dsDNA binds to the exterior of the filament while single-stranded (ss)DNA is stabiized in the filament's interior. The ATP-DnaA-oriC complex binds and stabilizes one strand of the AT-rich DNA unwinding element (DUE), permitting loading of DNA polymerase. After initiation quickly degrades to an ADP-DnaA complex that is not apt for DNA replication. Binds acidic phospholipids.</text>
</comment>
<dbReference type="Pfam" id="PF00308">
    <property type="entry name" value="Bac_DnaA"/>
    <property type="match status" value="1"/>
</dbReference>
<dbReference type="CDD" id="cd00009">
    <property type="entry name" value="AAA"/>
    <property type="match status" value="1"/>
</dbReference>
<dbReference type="HAMAP" id="MF_00377">
    <property type="entry name" value="DnaA_bact"/>
    <property type="match status" value="1"/>
</dbReference>
<feature type="binding site" evidence="8">
    <location>
        <position position="340"/>
    </location>
    <ligand>
        <name>ATP</name>
        <dbReference type="ChEBI" id="CHEBI:30616"/>
    </ligand>
</feature>
<dbReference type="InterPro" id="IPR013159">
    <property type="entry name" value="DnaA_C"/>
</dbReference>
<dbReference type="Gene3D" id="1.10.1750.10">
    <property type="match status" value="1"/>
</dbReference>
<feature type="compositionally biased region" description="Basic and acidic residues" evidence="12">
    <location>
        <begin position="212"/>
        <end position="232"/>
    </location>
</feature>
<protein>
    <recommendedName>
        <fullName evidence="8 9">Chromosomal replication initiator protein DnaA</fullName>
    </recommendedName>
</protein>
<sequence>MADTVDLASVWSAATDDLADEIVSAQQRAYLRLTRLRAIVEDTALLSVPDAFTRDVIESRLRPAITDALSRRLGRPIQVAVTVRPPEDGAGRPAGTIYGSPSPPPDAAPSYPEREALFDPPAADPVPYPDHDYSRPPARPEYADQRAIEPETAPISPNGARRESAPEPSAHRDEPQAALFAAPPRAQAPVADPRMQQPEHHRSAAPYQPAQVHERPEPPHREESRPRAHAFNDDTPPPFGREPRQAAPPPMADDPADTGPGDSGPGRAVRELRPGVTGGPGGLDRARPGGESGGNRLNPKYMFETFVIGSSNRFAHAASVAVAESPAKAYNPLFIYGSSGLGKTHLLHAIGHYATTLGHARSVRYVSTEEFTNEFINSLRDDKTSAFQRRYRDTDILLIDDIQFLVSRERTQEEFFHTFNTLHNANKQIVITSDRSPKQLTTLEDRLRTRFEWGLLADIQPPDLETRIAILQKKAAQERLSAPPDVLEFIASRISASIRELEGALIRVTAFASLTRSPVALSLAEEVLRDFIPDGAGPEITADQIMVSTSEYFGVSLEDLRGHSRSRVLVNARQVAMYLCRELTDLSLPRIGQAFGGRDHTTVMHADRKIRQQMAERRSLYNQIAELTNRIKQNS</sequence>
<evidence type="ECO:0000256" key="5">
    <source>
        <dbReference type="ARBA" id="ARBA00022840"/>
    </source>
</evidence>
<feature type="binding site" evidence="8">
    <location>
        <position position="343"/>
    </location>
    <ligand>
        <name>ATP</name>
        <dbReference type="ChEBI" id="CHEBI:30616"/>
    </ligand>
</feature>
<evidence type="ECO:0000256" key="6">
    <source>
        <dbReference type="ARBA" id="ARBA00023121"/>
    </source>
</evidence>
<evidence type="ECO:0000256" key="2">
    <source>
        <dbReference type="ARBA" id="ARBA00022490"/>
    </source>
</evidence>
<dbReference type="PRINTS" id="PR00051">
    <property type="entry name" value="DNAA"/>
</dbReference>
<dbReference type="InterPro" id="IPR018312">
    <property type="entry name" value="Chromosome_initiator_DnaA_CS"/>
</dbReference>
<comment type="subcellular location">
    <subcellularLocation>
        <location evidence="8">Cytoplasm</location>
    </subcellularLocation>
</comment>
<evidence type="ECO:0000259" key="14">
    <source>
        <dbReference type="SMART" id="SM00760"/>
    </source>
</evidence>
<dbReference type="Pfam" id="PF08299">
    <property type="entry name" value="Bac_DnaA_C"/>
    <property type="match status" value="1"/>
</dbReference>
<dbReference type="InterPro" id="IPR003593">
    <property type="entry name" value="AAA+_ATPase"/>
</dbReference>
<dbReference type="InterPro" id="IPR020591">
    <property type="entry name" value="Chromosome_initiator_DnaA-like"/>
</dbReference>
<organism evidence="15 16">
    <name type="scientific">Catenuloplanes nepalensis</name>
    <dbReference type="NCBI Taxonomy" id="587533"/>
    <lineage>
        <taxon>Bacteria</taxon>
        <taxon>Bacillati</taxon>
        <taxon>Actinomycetota</taxon>
        <taxon>Actinomycetes</taxon>
        <taxon>Micromonosporales</taxon>
        <taxon>Micromonosporaceae</taxon>
        <taxon>Catenuloplanes</taxon>
    </lineage>
</organism>
<feature type="compositionally biased region" description="Basic and acidic residues" evidence="12">
    <location>
        <begin position="160"/>
        <end position="175"/>
    </location>
</feature>
<feature type="domain" description="AAA+ ATPase" evidence="13">
    <location>
        <begin position="329"/>
        <end position="457"/>
    </location>
</feature>
<evidence type="ECO:0000256" key="8">
    <source>
        <dbReference type="HAMAP-Rule" id="MF_00377"/>
    </source>
</evidence>
<reference evidence="15 16" key="1">
    <citation type="submission" date="2023-07" db="EMBL/GenBank/DDBJ databases">
        <title>Sequencing the genomes of 1000 actinobacteria strains.</title>
        <authorList>
            <person name="Klenk H.-P."/>
        </authorList>
    </citation>
    <scope>NUCLEOTIDE SEQUENCE [LARGE SCALE GENOMIC DNA]</scope>
    <source>
        <strain evidence="15 16">DSM 44710</strain>
    </source>
</reference>
<dbReference type="InterPro" id="IPR027417">
    <property type="entry name" value="P-loop_NTPase"/>
</dbReference>
<comment type="subunit">
    <text evidence="8">Oligomerizes as a right-handed, spiral filament on DNA at oriC.</text>
</comment>
<feature type="domain" description="Chromosomal replication initiator DnaA C-terminal" evidence="14">
    <location>
        <begin position="541"/>
        <end position="610"/>
    </location>
</feature>
<dbReference type="SMART" id="SM00382">
    <property type="entry name" value="AAA"/>
    <property type="match status" value="1"/>
</dbReference>
<keyword evidence="4 8" id="KW-0547">Nucleotide-binding</keyword>
<evidence type="ECO:0000256" key="9">
    <source>
        <dbReference type="NCBIfam" id="TIGR00362"/>
    </source>
</evidence>
<keyword evidence="5 8" id="KW-0067">ATP-binding</keyword>
<evidence type="ECO:0000313" key="16">
    <source>
        <dbReference type="Proteomes" id="UP001240984"/>
    </source>
</evidence>
<dbReference type="InterPro" id="IPR013317">
    <property type="entry name" value="DnaA_dom"/>
</dbReference>
<name>A0ABT9N492_9ACTN</name>
<comment type="similarity">
    <text evidence="1 8 11">Belongs to the DnaA family.</text>
</comment>
<keyword evidence="3 8" id="KW-0235">DNA replication</keyword>
<keyword evidence="6 8" id="KW-0446">Lipid-binding</keyword>
<dbReference type="InterPro" id="IPR010921">
    <property type="entry name" value="Trp_repressor/repl_initiator"/>
</dbReference>
<feature type="region of interest" description="Disordered" evidence="12">
    <location>
        <begin position="82"/>
        <end position="297"/>
    </location>
</feature>
<keyword evidence="2 8" id="KW-0963">Cytoplasm</keyword>
<accession>A0ABT9N492</accession>
<keyword evidence="7 8" id="KW-0238">DNA-binding</keyword>
<dbReference type="CDD" id="cd06571">
    <property type="entry name" value="Bac_DnaA_C"/>
    <property type="match status" value="1"/>
</dbReference>
<evidence type="ECO:0000256" key="10">
    <source>
        <dbReference type="RuleBase" id="RU000577"/>
    </source>
</evidence>
<dbReference type="Gene3D" id="3.30.300.180">
    <property type="match status" value="1"/>
</dbReference>
<keyword evidence="16" id="KW-1185">Reference proteome</keyword>
<evidence type="ECO:0000256" key="11">
    <source>
        <dbReference type="RuleBase" id="RU004227"/>
    </source>
</evidence>
<dbReference type="InterPro" id="IPR001957">
    <property type="entry name" value="Chromosome_initiator_DnaA"/>
</dbReference>
<evidence type="ECO:0000259" key="13">
    <source>
        <dbReference type="SMART" id="SM00382"/>
    </source>
</evidence>
<feature type="compositionally biased region" description="Pro residues" evidence="12">
    <location>
        <begin position="235"/>
        <end position="252"/>
    </location>
</feature>
<feature type="compositionally biased region" description="Low complexity" evidence="12">
    <location>
        <begin position="176"/>
        <end position="189"/>
    </location>
</feature>
<evidence type="ECO:0000313" key="15">
    <source>
        <dbReference type="EMBL" id="MDP9798491.1"/>
    </source>
</evidence>
<dbReference type="EMBL" id="JAUSRA010000001">
    <property type="protein sequence ID" value="MDP9798491.1"/>
    <property type="molecule type" value="Genomic_DNA"/>
</dbReference>
<dbReference type="PANTHER" id="PTHR30050:SF2">
    <property type="entry name" value="CHROMOSOMAL REPLICATION INITIATOR PROTEIN DNAA"/>
    <property type="match status" value="1"/>
</dbReference>
<dbReference type="SUPFAM" id="SSF48295">
    <property type="entry name" value="TrpR-like"/>
    <property type="match status" value="1"/>
</dbReference>
<dbReference type="InterPro" id="IPR038454">
    <property type="entry name" value="DnaA_N_sf"/>
</dbReference>
<dbReference type="Gene3D" id="1.10.8.60">
    <property type="match status" value="1"/>
</dbReference>
<dbReference type="Gene3D" id="3.40.50.300">
    <property type="entry name" value="P-loop containing nucleotide triphosphate hydrolases"/>
    <property type="match status" value="1"/>
</dbReference>
<comment type="caution">
    <text evidence="15">The sequence shown here is derived from an EMBL/GenBank/DDBJ whole genome shotgun (WGS) entry which is preliminary data.</text>
</comment>
<dbReference type="RefSeq" id="WP_306836434.1">
    <property type="nucleotide sequence ID" value="NZ_JAUSRA010000001.1"/>
</dbReference>
<feature type="binding site" evidence="8">
    <location>
        <position position="344"/>
    </location>
    <ligand>
        <name>ATP</name>
        <dbReference type="ChEBI" id="CHEBI:30616"/>
    </ligand>
</feature>
<comment type="domain">
    <text evidence="8">Domain I is involved in oligomerization and binding regulators, domain II is flexibile and of varying length in different bacteria, domain III forms the AAA+ region, while domain IV binds dsDNA.</text>
</comment>
<feature type="region of interest" description="Domain III, AAA+ region" evidence="8">
    <location>
        <begin position="296"/>
        <end position="512"/>
    </location>
</feature>
<evidence type="ECO:0000256" key="12">
    <source>
        <dbReference type="SAM" id="MobiDB-lite"/>
    </source>
</evidence>